<dbReference type="Proteomes" id="UP000662857">
    <property type="component" value="Chromosome"/>
</dbReference>
<protein>
    <submittedName>
        <fullName evidence="1">Uncharacterized protein</fullName>
    </submittedName>
</protein>
<reference evidence="1" key="1">
    <citation type="submission" date="2021-02" db="EMBL/GenBank/DDBJ databases">
        <title>Natrosporangium hydrolyticum gen. nov., sp. nov, a haloalkaliphilic actinobacterium from a soda solonchak soil.</title>
        <authorList>
            <person name="Sorokin D.Y."/>
            <person name="Khijniak T.V."/>
            <person name="Zakharycheva A.P."/>
            <person name="Boueva O.V."/>
            <person name="Ariskina E.V."/>
            <person name="Hahnke R.L."/>
            <person name="Bunk B."/>
            <person name="Sproer C."/>
            <person name="Schumann P."/>
            <person name="Evtushenko L.I."/>
            <person name="Kublanov I.V."/>
        </authorList>
    </citation>
    <scope>NUCLEOTIDE SEQUENCE</scope>
    <source>
        <strain evidence="1">DSM 106523</strain>
    </source>
</reference>
<gene>
    <name evidence="1" type="ORF">JQS43_04400</name>
</gene>
<evidence type="ECO:0000313" key="1">
    <source>
        <dbReference type="EMBL" id="QSB15598.1"/>
    </source>
</evidence>
<organism evidence="1 2">
    <name type="scientific">Natronosporangium hydrolyticum</name>
    <dbReference type="NCBI Taxonomy" id="2811111"/>
    <lineage>
        <taxon>Bacteria</taxon>
        <taxon>Bacillati</taxon>
        <taxon>Actinomycetota</taxon>
        <taxon>Actinomycetes</taxon>
        <taxon>Micromonosporales</taxon>
        <taxon>Micromonosporaceae</taxon>
        <taxon>Natronosporangium</taxon>
    </lineage>
</organism>
<dbReference type="EMBL" id="CP070499">
    <property type="protein sequence ID" value="QSB15598.1"/>
    <property type="molecule type" value="Genomic_DNA"/>
</dbReference>
<dbReference type="KEGG" id="nhy:JQS43_04400"/>
<keyword evidence="2" id="KW-1185">Reference proteome</keyword>
<accession>A0A895YNT2</accession>
<evidence type="ECO:0000313" key="2">
    <source>
        <dbReference type="Proteomes" id="UP000662857"/>
    </source>
</evidence>
<name>A0A895YNT2_9ACTN</name>
<dbReference type="AlphaFoldDB" id="A0A895YNT2"/>
<sequence length="121" mass="12576">MADYYYQMTTDQVHHSGRAVTDLTDGAFGLARRYFGLIDDERGVVGHQRVSGALDRYRTTWQPAVNEVALEIDALGGATAGGAVMVAAADDDAGHLLNVQAGAAQAAGSALSRPIDGSVAV</sequence>
<dbReference type="RefSeq" id="WP_239677777.1">
    <property type="nucleotide sequence ID" value="NZ_CP070499.1"/>
</dbReference>
<proteinExistence type="predicted"/>